<dbReference type="EMBL" id="JADPUN010000253">
    <property type="protein sequence ID" value="MBF9132879.1"/>
    <property type="molecule type" value="Genomic_DNA"/>
</dbReference>
<dbReference type="InterPro" id="IPR036249">
    <property type="entry name" value="Thioredoxin-like_sf"/>
</dbReference>
<organism evidence="1 2">
    <name type="scientific">Plantactinospora alkalitolerans</name>
    <dbReference type="NCBI Taxonomy" id="2789879"/>
    <lineage>
        <taxon>Bacteria</taxon>
        <taxon>Bacillati</taxon>
        <taxon>Actinomycetota</taxon>
        <taxon>Actinomycetes</taxon>
        <taxon>Micromonosporales</taxon>
        <taxon>Micromonosporaceae</taxon>
        <taxon>Plantactinospora</taxon>
    </lineage>
</organism>
<dbReference type="Gene3D" id="3.40.30.10">
    <property type="entry name" value="Glutaredoxin"/>
    <property type="match status" value="1"/>
</dbReference>
<comment type="caution">
    <text evidence="1">The sequence shown here is derived from an EMBL/GenBank/DDBJ whole genome shotgun (WGS) entry which is preliminary data.</text>
</comment>
<dbReference type="Proteomes" id="UP000638560">
    <property type="component" value="Unassembled WGS sequence"/>
</dbReference>
<dbReference type="InterPro" id="IPR053977">
    <property type="entry name" value="Rv2466c-like"/>
</dbReference>
<protein>
    <submittedName>
        <fullName evidence="1">Disulfide bond formation protein DsbA</fullName>
    </submittedName>
</protein>
<keyword evidence="2" id="KW-1185">Reference proteome</keyword>
<name>A0ABS0H414_9ACTN</name>
<gene>
    <name evidence="1" type="ORF">I0C86_28550</name>
</gene>
<dbReference type="Pfam" id="PF22234">
    <property type="entry name" value="Rv2466c-like"/>
    <property type="match status" value="1"/>
</dbReference>
<dbReference type="RefSeq" id="WP_196204427.1">
    <property type="nucleotide sequence ID" value="NZ_JADPUN010000253.1"/>
</dbReference>
<evidence type="ECO:0000313" key="2">
    <source>
        <dbReference type="Proteomes" id="UP000638560"/>
    </source>
</evidence>
<sequence length="207" mass="22511">MPENTIADFWFDPACPYTWTTSRWLLEVAKVRPIDVRWHVMSLSVLNEGRDDDPEGDPDGYLWVPVRICAAVRQQYGPEALGRLYTAMWTVARGDGNWLGELHASLAAAGLPPELAEVGMSTEYDDAVRASHAEGIGLVGDHVGTPIIAATLPDGRRVAFFGPVISRIPVEEDAGRLWDGTLLVAGVPGFHELKGAPHAEPQLDHPG</sequence>
<accession>A0ABS0H414</accession>
<dbReference type="CDD" id="cd02972">
    <property type="entry name" value="DsbA_family"/>
    <property type="match status" value="1"/>
</dbReference>
<reference evidence="1 2" key="1">
    <citation type="submission" date="2020-11" db="EMBL/GenBank/DDBJ databases">
        <title>A novel isolate from a Black sea contaminated sediment with potential to produce alkanes: Plantactinospora alkalitolerans sp. nov.</title>
        <authorList>
            <person name="Carro L."/>
            <person name="Veyisoglu A."/>
            <person name="Guven K."/>
            <person name="Schumann P."/>
            <person name="Klenk H.-P."/>
            <person name="Sahin N."/>
        </authorList>
    </citation>
    <scope>NUCLEOTIDE SEQUENCE [LARGE SCALE GENOMIC DNA]</scope>
    <source>
        <strain evidence="1 2">S1510</strain>
    </source>
</reference>
<dbReference type="SUPFAM" id="SSF52833">
    <property type="entry name" value="Thioredoxin-like"/>
    <property type="match status" value="1"/>
</dbReference>
<evidence type="ECO:0000313" key="1">
    <source>
        <dbReference type="EMBL" id="MBF9132879.1"/>
    </source>
</evidence>
<proteinExistence type="predicted"/>